<evidence type="ECO:0000313" key="3">
    <source>
        <dbReference type="Proteomes" id="UP000557872"/>
    </source>
</evidence>
<dbReference type="Gene3D" id="3.10.310.50">
    <property type="match status" value="1"/>
</dbReference>
<protein>
    <recommendedName>
        <fullName evidence="4">TPM domain-containing protein</fullName>
    </recommendedName>
</protein>
<sequence length="238" mass="26823">MKCPRCVQRIHRGAEQCPHCGFALSDLDAVFGAGEVRMRRLSDAAGVLRLSERKRAEKWFDRFEQQFPQLFFSVYYGALDEVSNMRQFGIWLLNRGAFEDVDLSRPNEGGVLLLVDVNSKTAFMAHGYLLDFYLREKDSFKVLSKAHPHLLKEDHCKALKVVISELSAVLRQRSRSARRRPRKYQKLAGCLPADPSPLLEPLRATGVDEHERNGGGAEVRLADSLACEPSAHGEERGA</sequence>
<evidence type="ECO:0000256" key="1">
    <source>
        <dbReference type="SAM" id="MobiDB-lite"/>
    </source>
</evidence>
<keyword evidence="3" id="KW-1185">Reference proteome</keyword>
<name>A0A851GQG7_9BACT</name>
<dbReference type="Proteomes" id="UP000557872">
    <property type="component" value="Unassembled WGS sequence"/>
</dbReference>
<gene>
    <name evidence="2" type="ORF">HW115_17175</name>
</gene>
<proteinExistence type="predicted"/>
<dbReference type="EMBL" id="JACBAZ010000011">
    <property type="protein sequence ID" value="NWK57355.1"/>
    <property type="molecule type" value="Genomic_DNA"/>
</dbReference>
<evidence type="ECO:0000313" key="2">
    <source>
        <dbReference type="EMBL" id="NWK57355.1"/>
    </source>
</evidence>
<feature type="region of interest" description="Disordered" evidence="1">
    <location>
        <begin position="191"/>
        <end position="238"/>
    </location>
</feature>
<reference evidence="2 3" key="1">
    <citation type="submission" date="2020-07" db="EMBL/GenBank/DDBJ databases">
        <title>Roseicoccus Jingziensis gen. nov., sp. nov., isolated from coastal seawater.</title>
        <authorList>
            <person name="Feng X."/>
        </authorList>
    </citation>
    <scope>NUCLEOTIDE SEQUENCE [LARGE SCALE GENOMIC DNA]</scope>
    <source>
        <strain evidence="2 3">N1E253</strain>
    </source>
</reference>
<accession>A0A851GQG7</accession>
<organism evidence="2 3">
    <name type="scientific">Oceaniferula marina</name>
    <dbReference type="NCBI Taxonomy" id="2748318"/>
    <lineage>
        <taxon>Bacteria</taxon>
        <taxon>Pseudomonadati</taxon>
        <taxon>Verrucomicrobiota</taxon>
        <taxon>Verrucomicrobiia</taxon>
        <taxon>Verrucomicrobiales</taxon>
        <taxon>Verrucomicrobiaceae</taxon>
        <taxon>Oceaniferula</taxon>
    </lineage>
</organism>
<comment type="caution">
    <text evidence="2">The sequence shown here is derived from an EMBL/GenBank/DDBJ whole genome shotgun (WGS) entry which is preliminary data.</text>
</comment>
<dbReference type="AlphaFoldDB" id="A0A851GQG7"/>
<evidence type="ECO:0008006" key="4">
    <source>
        <dbReference type="Google" id="ProtNLM"/>
    </source>
</evidence>
<dbReference type="RefSeq" id="WP_178934284.1">
    <property type="nucleotide sequence ID" value="NZ_JACBAZ010000011.1"/>
</dbReference>